<dbReference type="Proteomes" id="UP000005695">
    <property type="component" value="Unassembled WGS sequence"/>
</dbReference>
<feature type="transmembrane region" description="Helical" evidence="1">
    <location>
        <begin position="413"/>
        <end position="431"/>
    </location>
</feature>
<reference evidence="2" key="2">
    <citation type="submission" date="2006-05" db="EMBL/GenBank/DDBJ databases">
        <title>Sequencing of the draft genome and assembly of Desulfuromonas acetoxidans DSM 684.</title>
        <authorList>
            <consortium name="US DOE Joint Genome Institute (JGI-PGF)"/>
            <person name="Copeland A."/>
            <person name="Lucas S."/>
            <person name="Lapidus A."/>
            <person name="Barry K."/>
            <person name="Detter J.C."/>
            <person name="Glavina del Rio T."/>
            <person name="Hammon N."/>
            <person name="Israni S."/>
            <person name="Dalin E."/>
            <person name="Tice H."/>
            <person name="Bruce D."/>
            <person name="Pitluck S."/>
            <person name="Richardson P."/>
        </authorList>
    </citation>
    <scope>NUCLEOTIDE SEQUENCE [LARGE SCALE GENOMIC DNA]</scope>
    <source>
        <strain evidence="2">DSM 684</strain>
    </source>
</reference>
<protein>
    <recommendedName>
        <fullName evidence="4">Citrate transporter</fullName>
    </recommendedName>
</protein>
<feature type="transmembrane region" description="Helical" evidence="1">
    <location>
        <begin position="237"/>
        <end position="254"/>
    </location>
</feature>
<gene>
    <name evidence="2" type="ORF">Dace_1205</name>
</gene>
<feature type="transmembrane region" description="Helical" evidence="1">
    <location>
        <begin position="68"/>
        <end position="87"/>
    </location>
</feature>
<feature type="transmembrane region" description="Helical" evidence="1">
    <location>
        <begin position="259"/>
        <end position="275"/>
    </location>
</feature>
<dbReference type="AlphaFoldDB" id="Q1JYH0"/>
<evidence type="ECO:0000313" key="2">
    <source>
        <dbReference type="EMBL" id="EAT15236.1"/>
    </source>
</evidence>
<comment type="caution">
    <text evidence="2">The sequence shown here is derived from an EMBL/GenBank/DDBJ whole genome shotgun (WGS) entry which is preliminary data.</text>
</comment>
<feature type="transmembrane region" description="Helical" evidence="1">
    <location>
        <begin position="374"/>
        <end position="401"/>
    </location>
</feature>
<dbReference type="EMBL" id="AAEW02000012">
    <property type="protein sequence ID" value="EAT15236.1"/>
    <property type="molecule type" value="Genomic_DNA"/>
</dbReference>
<reference evidence="2" key="1">
    <citation type="submission" date="2006-05" db="EMBL/GenBank/DDBJ databases">
        <title>Annotation of the draft genome assembly of Desulfuromonas acetoxidans DSM 684.</title>
        <authorList>
            <consortium name="US DOE Joint Genome Institute (JGI-ORNL)"/>
            <person name="Larimer F."/>
            <person name="Land M."/>
            <person name="Hauser L."/>
        </authorList>
    </citation>
    <scope>NUCLEOTIDE SEQUENCE [LARGE SCALE GENOMIC DNA]</scope>
    <source>
        <strain evidence="2">DSM 684</strain>
    </source>
</reference>
<evidence type="ECO:0000313" key="3">
    <source>
        <dbReference type="Proteomes" id="UP000005695"/>
    </source>
</evidence>
<feature type="transmembrane region" description="Helical" evidence="1">
    <location>
        <begin position="38"/>
        <end position="56"/>
    </location>
</feature>
<feature type="transmembrane region" description="Helical" evidence="1">
    <location>
        <begin position="169"/>
        <end position="188"/>
    </location>
</feature>
<feature type="transmembrane region" description="Helical" evidence="1">
    <location>
        <begin position="200"/>
        <end position="217"/>
    </location>
</feature>
<proteinExistence type="predicted"/>
<feature type="transmembrane region" description="Helical" evidence="1">
    <location>
        <begin position="295"/>
        <end position="318"/>
    </location>
</feature>
<keyword evidence="1" id="KW-0812">Transmembrane</keyword>
<feature type="transmembrane region" description="Helical" evidence="1">
    <location>
        <begin position="128"/>
        <end position="149"/>
    </location>
</feature>
<feature type="transmembrane region" description="Helical" evidence="1">
    <location>
        <begin position="12"/>
        <end position="32"/>
    </location>
</feature>
<evidence type="ECO:0008006" key="4">
    <source>
        <dbReference type="Google" id="ProtNLM"/>
    </source>
</evidence>
<feature type="transmembrane region" description="Helical" evidence="1">
    <location>
        <begin position="330"/>
        <end position="354"/>
    </location>
</feature>
<accession>Q1JYH0</accession>
<keyword evidence="3" id="KW-1185">Reference proteome</keyword>
<organism evidence="2 3">
    <name type="scientific">Desulfuromonas acetoxidans (strain DSM 684 / 11070)</name>
    <dbReference type="NCBI Taxonomy" id="281689"/>
    <lineage>
        <taxon>Bacteria</taxon>
        <taxon>Pseudomonadati</taxon>
        <taxon>Thermodesulfobacteriota</taxon>
        <taxon>Desulfuromonadia</taxon>
        <taxon>Desulfuromonadales</taxon>
        <taxon>Desulfuromonadaceae</taxon>
        <taxon>Desulfuromonas</taxon>
    </lineage>
</organism>
<evidence type="ECO:0000256" key="1">
    <source>
        <dbReference type="SAM" id="Phobius"/>
    </source>
</evidence>
<name>Q1JYH0_DESA6</name>
<keyword evidence="1" id="KW-1133">Transmembrane helix</keyword>
<keyword evidence="1" id="KW-0472">Membrane</keyword>
<sequence length="432" mass="46897">MAKDSQKSVNRSTARTAAVGWLASASAFTYLLSLKFPLTPIVAAVLAWLAIIISWPQLSRSARQQSSTLLAAGMILIGWSLFKGTAIDTVALLGKNLPLLSMFVAVSFLSLTNPLVPDSTQPRGRKGVLSTLLTSHLLGSVINISIIFVVGDRLARHGKLKPVQAQVMMRSFCSAAFWSPFFVAIGVAMTYAPGSEWRHTVLPGLIMTLPMFAISFVDAMRKSGEEFEGYPLSVESLFIPFALAIAVLVGHVLIHSVSILTIITIMAPFGALLFMRERPRLGKTRDYVETRLENISSQFALFLTAGVFSTGISSLIASYPDVLSFEISRFSPLLFFVFSAVMMIVALFGIHPVVSIALVSPFLAPVVINPSQLAFLYLTVWGIATGASPLSGVGLAIVGRYHVPSRTVLKMQLNYMVLMWLCSGLVNMLWFG</sequence>